<keyword evidence="5" id="KW-1185">Reference proteome</keyword>
<feature type="signal peptide" evidence="2">
    <location>
        <begin position="1"/>
        <end position="20"/>
    </location>
</feature>
<organism evidence="4 5">
    <name type="scientific">Caligus rogercresseyi</name>
    <name type="common">Sea louse</name>
    <dbReference type="NCBI Taxonomy" id="217165"/>
    <lineage>
        <taxon>Eukaryota</taxon>
        <taxon>Metazoa</taxon>
        <taxon>Ecdysozoa</taxon>
        <taxon>Arthropoda</taxon>
        <taxon>Crustacea</taxon>
        <taxon>Multicrustacea</taxon>
        <taxon>Hexanauplia</taxon>
        <taxon>Copepoda</taxon>
        <taxon>Siphonostomatoida</taxon>
        <taxon>Caligidae</taxon>
        <taxon>Caligus</taxon>
    </lineage>
</organism>
<proteinExistence type="predicted"/>
<evidence type="ECO:0000259" key="3">
    <source>
        <dbReference type="Pfam" id="PF16678"/>
    </source>
</evidence>
<evidence type="ECO:0000256" key="1">
    <source>
        <dbReference type="SAM" id="MobiDB-lite"/>
    </source>
</evidence>
<dbReference type="PANTHER" id="PTHR16004:SF2">
    <property type="entry name" value="E3 UBIQUITIN-PROTEIN LIGASE LUBEL"/>
    <property type="match status" value="1"/>
</dbReference>
<dbReference type="Gene3D" id="6.10.140.1100">
    <property type="match status" value="1"/>
</dbReference>
<dbReference type="OrthoDB" id="9978677at2759"/>
<reference evidence="5" key="1">
    <citation type="submission" date="2021-01" db="EMBL/GenBank/DDBJ databases">
        <title>Caligus Genome Assembly.</title>
        <authorList>
            <person name="Gallardo-Escarate C."/>
        </authorList>
    </citation>
    <scope>NUCLEOTIDE SEQUENCE [LARGE SCALE GENOMIC DNA]</scope>
</reference>
<protein>
    <recommendedName>
        <fullName evidence="3">E3 ubiquitin-protein ligase RNF31 UBA-like domain-containing protein</fullName>
    </recommendedName>
</protein>
<dbReference type="InterPro" id="IPR032065">
    <property type="entry name" value="RNF31-UBA"/>
</dbReference>
<dbReference type="InterPro" id="IPR026254">
    <property type="entry name" value="RNF31-like"/>
</dbReference>
<dbReference type="GO" id="GO:0070530">
    <property type="term" value="F:K63-linked polyubiquitin modification-dependent protein binding"/>
    <property type="evidence" value="ECO:0007669"/>
    <property type="project" value="TreeGrafter"/>
</dbReference>
<feature type="chain" id="PRO_5031007782" description="E3 ubiquitin-protein ligase RNF31 UBA-like domain-containing protein" evidence="2">
    <location>
        <begin position="21"/>
        <end position="232"/>
    </location>
</feature>
<feature type="region of interest" description="Disordered" evidence="1">
    <location>
        <begin position="28"/>
        <end position="104"/>
    </location>
</feature>
<name>A0A7T8QVH3_CALRO</name>
<dbReference type="GO" id="GO:0071797">
    <property type="term" value="C:LUBAC complex"/>
    <property type="evidence" value="ECO:0007669"/>
    <property type="project" value="InterPro"/>
</dbReference>
<feature type="compositionally biased region" description="Basic and acidic residues" evidence="1">
    <location>
        <begin position="30"/>
        <end position="53"/>
    </location>
</feature>
<dbReference type="AlphaFoldDB" id="A0A7T8QVH3"/>
<evidence type="ECO:0000313" key="4">
    <source>
        <dbReference type="EMBL" id="QQP56526.1"/>
    </source>
</evidence>
<keyword evidence="2" id="KW-0732">Signal</keyword>
<dbReference type="Proteomes" id="UP000595437">
    <property type="component" value="Chromosome 1"/>
</dbReference>
<gene>
    <name evidence="4" type="ORF">FKW44_001214</name>
</gene>
<feature type="non-terminal residue" evidence="4">
    <location>
        <position position="232"/>
    </location>
</feature>
<dbReference type="GO" id="GO:0036435">
    <property type="term" value="F:K48-linked polyubiquitin modification-dependent protein binding"/>
    <property type="evidence" value="ECO:0007669"/>
    <property type="project" value="TreeGrafter"/>
</dbReference>
<evidence type="ECO:0000256" key="2">
    <source>
        <dbReference type="SAM" id="SignalP"/>
    </source>
</evidence>
<dbReference type="EMBL" id="CP045890">
    <property type="protein sequence ID" value="QQP56526.1"/>
    <property type="molecule type" value="Genomic_DNA"/>
</dbReference>
<evidence type="ECO:0000313" key="5">
    <source>
        <dbReference type="Proteomes" id="UP000595437"/>
    </source>
</evidence>
<sequence length="232" mass="25138">VVVTFDLSDLLVSASSLCLAMFGDDDDERNWDGRLQSEEGSGKKSESSEEDALHFTATIQEDKGPPGGIGSYLSRKEFGSNDANGIPDSGYVSHSSGGGSYSKLQLPTQAPIESFTMSVDRGFLGKNPGDRDMFISMDDLSSQKAKGLELVRLLREAEASGYTAEDIQLALNHCGESNPVNWLRENWGNMNETVMTLASNVGFEAKENTIGTLSKDEATEALRKHKEMFGPP</sequence>
<dbReference type="PANTHER" id="PTHR16004">
    <property type="entry name" value="RING FINGER PROTEIN 31-RELATED"/>
    <property type="match status" value="1"/>
</dbReference>
<accession>A0A7T8QVH3</accession>
<dbReference type="GO" id="GO:0097039">
    <property type="term" value="P:protein linear polyubiquitination"/>
    <property type="evidence" value="ECO:0007669"/>
    <property type="project" value="TreeGrafter"/>
</dbReference>
<feature type="domain" description="E3 ubiquitin-protein ligase RNF31 UBA-like" evidence="3">
    <location>
        <begin position="143"/>
        <end position="226"/>
    </location>
</feature>
<dbReference type="Pfam" id="PF16678">
    <property type="entry name" value="UBA_HOIP"/>
    <property type="match status" value="1"/>
</dbReference>
<dbReference type="GO" id="GO:1990450">
    <property type="term" value="F:linear polyubiquitin binding"/>
    <property type="evidence" value="ECO:0007669"/>
    <property type="project" value="TreeGrafter"/>
</dbReference>
<dbReference type="GO" id="GO:0061630">
    <property type="term" value="F:ubiquitin protein ligase activity"/>
    <property type="evidence" value="ECO:0007669"/>
    <property type="project" value="TreeGrafter"/>
</dbReference>